<feature type="transmembrane region" description="Helical" evidence="6">
    <location>
        <begin position="77"/>
        <end position="96"/>
    </location>
</feature>
<dbReference type="SUPFAM" id="SSF103473">
    <property type="entry name" value="MFS general substrate transporter"/>
    <property type="match status" value="2"/>
</dbReference>
<dbReference type="PANTHER" id="PTHR16172:SF30">
    <property type="entry name" value="SUGAR BABY, ISOFORM C"/>
    <property type="match status" value="1"/>
</dbReference>
<keyword evidence="4 6" id="KW-1133">Transmembrane helix</keyword>
<dbReference type="Pfam" id="PF12832">
    <property type="entry name" value="MFS_1_like"/>
    <property type="match status" value="1"/>
</dbReference>
<accession>A0A0P4WL18</accession>
<feature type="transmembrane region" description="Helical" evidence="6">
    <location>
        <begin position="394"/>
        <end position="416"/>
    </location>
</feature>
<evidence type="ECO:0000259" key="7">
    <source>
        <dbReference type="Pfam" id="PF12832"/>
    </source>
</evidence>
<comment type="subcellular location">
    <subcellularLocation>
        <location evidence="1">Membrane</location>
        <topology evidence="1">Multi-pass membrane protein</topology>
    </subcellularLocation>
</comment>
<dbReference type="EMBL" id="GDRN01064350">
    <property type="protein sequence ID" value="JAI64855.1"/>
    <property type="molecule type" value="Transcribed_RNA"/>
</dbReference>
<dbReference type="PANTHER" id="PTHR16172">
    <property type="entry name" value="MAJOR FACILITATOR SUPERFAMILY DOMAIN-CONTAINING PROTEIN 6-LIKE"/>
    <property type="match status" value="1"/>
</dbReference>
<dbReference type="GO" id="GO:0016020">
    <property type="term" value="C:membrane"/>
    <property type="evidence" value="ECO:0007669"/>
    <property type="project" value="UniProtKB-SubCell"/>
</dbReference>
<feature type="transmembrane region" description="Helical" evidence="6">
    <location>
        <begin position="484"/>
        <end position="507"/>
    </location>
</feature>
<name>A0A0P4WL18_SCYOL</name>
<feature type="transmembrane region" description="Helical" evidence="6">
    <location>
        <begin position="236"/>
        <end position="257"/>
    </location>
</feature>
<keyword evidence="3 6" id="KW-0812">Transmembrane</keyword>
<dbReference type="InterPro" id="IPR024989">
    <property type="entry name" value="MFS_assoc_dom"/>
</dbReference>
<dbReference type="InterPro" id="IPR036259">
    <property type="entry name" value="MFS_trans_sf"/>
</dbReference>
<dbReference type="AlphaFoldDB" id="A0A0P4WL18"/>
<feature type="transmembrane region" description="Helical" evidence="6">
    <location>
        <begin position="348"/>
        <end position="374"/>
    </location>
</feature>
<evidence type="ECO:0000256" key="6">
    <source>
        <dbReference type="SAM" id="Phobius"/>
    </source>
</evidence>
<evidence type="ECO:0000256" key="3">
    <source>
        <dbReference type="ARBA" id="ARBA00022692"/>
    </source>
</evidence>
<evidence type="ECO:0000256" key="4">
    <source>
        <dbReference type="ARBA" id="ARBA00022989"/>
    </source>
</evidence>
<sequence length="599" mass="66185">MQGTMLSRVNKDLLPLKIHYFFKYGGIAFFTFLPVVARQKGIPAVAVGLIWMVTPMSSCAINLFTSAMADKFKVYRTMFLSGMVTLTISFISFFLLPNVVIQTPMPHYSTSPPLHCTDLNVSTLALCSTAVPDHLSSWKCSEKADSEKDDRHCVLQCYYQQDIDDSVFNRTFMFKDLNLNFNSVAIDQYHVCEEEFCTFISSSPSSCGAQHIFANCSYYCEAEPLTLLQLTQKGEFWLIFVMLIIIYGGNSTTTTMADTICFQLLGKERRHLYGRQRLFGSIGWGIVGLSGGALVDYFSHGNNKQANYIPVVVLASIFLGCNLVASFRIPFKVHDREKLKASYVGRALCNFPFLLYILTVVVCGLNMGIVWTFIFIVVEDVAGPAFAHLKLLQGIFMGVGCFLGEVPSLFLSALVIKKLGSEITFGISLTAMAVRVFLYSTVSNPWFFPPIELLHGTSFGLFYPNMIATASQMSPPGAMATVQGIVKTTFITGVSLGSLVGGLMVSAVGGSNAFFYLGVFDTTYIVLFSIAQYLLHTHCAPGALVDNYAPGTVETDLNMIPEEQRSVCDLQVCTPCPVLPEIEHSEHSEHREETKQAMI</sequence>
<evidence type="ECO:0000313" key="8">
    <source>
        <dbReference type="EMBL" id="JAI64855.1"/>
    </source>
</evidence>
<feature type="transmembrane region" description="Helical" evidence="6">
    <location>
        <begin position="20"/>
        <end position="37"/>
    </location>
</feature>
<reference evidence="8" key="1">
    <citation type="submission" date="2015-09" db="EMBL/GenBank/DDBJ databases">
        <title>Scylla olivacea transcriptome.</title>
        <authorList>
            <person name="Ikhwanuddin M."/>
        </authorList>
    </citation>
    <scope>NUCLEOTIDE SEQUENCE</scope>
</reference>
<evidence type="ECO:0000256" key="1">
    <source>
        <dbReference type="ARBA" id="ARBA00004141"/>
    </source>
</evidence>
<dbReference type="Gene3D" id="1.20.1250.20">
    <property type="entry name" value="MFS general substrate transporter like domains"/>
    <property type="match status" value="3"/>
</dbReference>
<keyword evidence="5 6" id="KW-0472">Membrane</keyword>
<feature type="domain" description="Major facilitator superfamily associated" evidence="7">
    <location>
        <begin position="14"/>
        <end position="514"/>
    </location>
</feature>
<protein>
    <recommendedName>
        <fullName evidence="7">Major facilitator superfamily associated domain-containing protein</fullName>
    </recommendedName>
</protein>
<feature type="transmembrane region" description="Helical" evidence="6">
    <location>
        <begin position="423"/>
        <end position="440"/>
    </location>
</feature>
<feature type="transmembrane region" description="Helical" evidence="6">
    <location>
        <begin position="278"/>
        <end position="295"/>
    </location>
</feature>
<proteinExistence type="inferred from homology"/>
<evidence type="ECO:0000256" key="5">
    <source>
        <dbReference type="ARBA" id="ARBA00023136"/>
    </source>
</evidence>
<feature type="transmembrane region" description="Helical" evidence="6">
    <location>
        <begin position="513"/>
        <end position="535"/>
    </location>
</feature>
<evidence type="ECO:0000256" key="2">
    <source>
        <dbReference type="ARBA" id="ARBA00005241"/>
    </source>
</evidence>
<feature type="transmembrane region" description="Helical" evidence="6">
    <location>
        <begin position="446"/>
        <end position="463"/>
    </location>
</feature>
<organism evidence="8">
    <name type="scientific">Scylla olivacea</name>
    <name type="common">Orange mud crab</name>
    <name type="synonym">Cancer olivacea</name>
    <dbReference type="NCBI Taxonomy" id="85551"/>
    <lineage>
        <taxon>Eukaryota</taxon>
        <taxon>Metazoa</taxon>
        <taxon>Ecdysozoa</taxon>
        <taxon>Arthropoda</taxon>
        <taxon>Crustacea</taxon>
        <taxon>Multicrustacea</taxon>
        <taxon>Malacostraca</taxon>
        <taxon>Eumalacostraca</taxon>
        <taxon>Eucarida</taxon>
        <taxon>Decapoda</taxon>
        <taxon>Pleocyemata</taxon>
        <taxon>Brachyura</taxon>
        <taxon>Eubrachyura</taxon>
        <taxon>Portunoidea</taxon>
        <taxon>Portunidae</taxon>
        <taxon>Portuninae</taxon>
        <taxon>Scylla</taxon>
    </lineage>
</organism>
<dbReference type="InterPro" id="IPR051717">
    <property type="entry name" value="MFS_MFSD6"/>
</dbReference>
<feature type="transmembrane region" description="Helical" evidence="6">
    <location>
        <begin position="307"/>
        <end position="327"/>
    </location>
</feature>
<comment type="similarity">
    <text evidence="2">Belongs to the major facilitator superfamily. MFSD6 family.</text>
</comment>
<feature type="transmembrane region" description="Helical" evidence="6">
    <location>
        <begin position="43"/>
        <end position="65"/>
    </location>
</feature>